<dbReference type="OrthoDB" id="2970899at2"/>
<dbReference type="Proteomes" id="UP000199668">
    <property type="component" value="Unassembled WGS sequence"/>
</dbReference>
<dbReference type="STRING" id="266892.SAMN04488054_14317"/>
<dbReference type="EMBL" id="FOTY01000043">
    <property type="protein sequence ID" value="SFM39980.1"/>
    <property type="molecule type" value="Genomic_DNA"/>
</dbReference>
<evidence type="ECO:0000313" key="1">
    <source>
        <dbReference type="EMBL" id="SFM39980.1"/>
    </source>
</evidence>
<evidence type="ECO:0000313" key="2">
    <source>
        <dbReference type="Proteomes" id="UP000199668"/>
    </source>
</evidence>
<protein>
    <submittedName>
        <fullName evidence="1">Uncharacterized protein</fullName>
    </submittedName>
</protein>
<reference evidence="1 2" key="1">
    <citation type="submission" date="2016-10" db="EMBL/GenBank/DDBJ databases">
        <authorList>
            <person name="de Groot N.N."/>
        </authorList>
    </citation>
    <scope>NUCLEOTIDE SEQUENCE [LARGE SCALE GENOMIC DNA]</scope>
    <source>
        <strain evidence="1 2">CGMCC 1.6134</strain>
    </source>
</reference>
<gene>
    <name evidence="1" type="ORF">SAMN04488054_14317</name>
</gene>
<dbReference type="RefSeq" id="WP_090928705.1">
    <property type="nucleotide sequence ID" value="NZ_FOTY01000043.1"/>
</dbReference>
<sequence>MENEKYLIVAVDQQGYEVGLTPYAGHIENDEVTFSCKNQARLFYDKVKEELFPHSVKLMTIKES</sequence>
<name>A0A1I4QJY7_9BACI</name>
<keyword evidence="2" id="KW-1185">Reference proteome</keyword>
<proteinExistence type="predicted"/>
<accession>A0A1I4QJY7</accession>
<dbReference type="AlphaFoldDB" id="A0A1I4QJY7"/>
<organism evidence="1 2">
    <name type="scientific">Salibacterium qingdaonense</name>
    <dbReference type="NCBI Taxonomy" id="266892"/>
    <lineage>
        <taxon>Bacteria</taxon>
        <taxon>Bacillati</taxon>
        <taxon>Bacillota</taxon>
        <taxon>Bacilli</taxon>
        <taxon>Bacillales</taxon>
        <taxon>Bacillaceae</taxon>
    </lineage>
</organism>